<evidence type="ECO:0000256" key="18">
    <source>
        <dbReference type="ARBA" id="ARBA00051311"/>
    </source>
</evidence>
<comment type="catalytic activity">
    <reaction evidence="33">
        <text>(15Z)-tetracosenamide + H2O = (15Z)-tetracosenoate + NH4(+)</text>
        <dbReference type="Rhea" id="RHEA:63028"/>
        <dbReference type="ChEBI" id="CHEBI:15377"/>
        <dbReference type="ChEBI" id="CHEBI:28938"/>
        <dbReference type="ChEBI" id="CHEBI:32392"/>
        <dbReference type="ChEBI" id="CHEBI:146166"/>
    </reaction>
    <physiologicalReaction direction="left-to-right" evidence="33">
        <dbReference type="Rhea" id="RHEA:63029"/>
    </physiologicalReaction>
</comment>
<dbReference type="eggNOG" id="KOG1212">
    <property type="taxonomic scope" value="Eukaryota"/>
</dbReference>
<evidence type="ECO:0000256" key="19">
    <source>
        <dbReference type="ARBA" id="ARBA00051346"/>
    </source>
</evidence>
<dbReference type="InterPro" id="IPR023631">
    <property type="entry name" value="Amidase_dom"/>
</dbReference>
<evidence type="ECO:0000256" key="17">
    <source>
        <dbReference type="ARBA" id="ARBA00051200"/>
    </source>
</evidence>
<evidence type="ECO:0000256" key="22">
    <source>
        <dbReference type="ARBA" id="ARBA00051914"/>
    </source>
</evidence>
<dbReference type="EMBL" id="AFYH01048759">
    <property type="status" value="NOT_ANNOTATED_CDS"/>
    <property type="molecule type" value="Genomic_DNA"/>
</dbReference>
<evidence type="ECO:0000256" key="10">
    <source>
        <dbReference type="ARBA" id="ARBA00048052"/>
    </source>
</evidence>
<dbReference type="HOGENOM" id="CLU_009600_9_3_1"/>
<dbReference type="Gene3D" id="3.90.1300.10">
    <property type="entry name" value="Amidase signature (AS) domain"/>
    <property type="match status" value="1"/>
</dbReference>
<dbReference type="EC" id="3.5.1.99" evidence="3"/>
<evidence type="ECO:0000313" key="40">
    <source>
        <dbReference type="Ensembl" id="ENSLACP00000019713.1"/>
    </source>
</evidence>
<dbReference type="Ensembl" id="ENSLACT00000019851.1">
    <property type="protein sequence ID" value="ENSLACP00000019713.1"/>
    <property type="gene ID" value="ENSLACG00000017333.1"/>
</dbReference>
<dbReference type="EMBL" id="AFYH01048756">
    <property type="status" value="NOT_ANNOTATED_CDS"/>
    <property type="molecule type" value="Genomic_DNA"/>
</dbReference>
<evidence type="ECO:0000256" key="31">
    <source>
        <dbReference type="ARBA" id="ARBA00052818"/>
    </source>
</evidence>
<dbReference type="GO" id="GO:0009062">
    <property type="term" value="P:fatty acid catabolic process"/>
    <property type="evidence" value="ECO:0007669"/>
    <property type="project" value="TreeGrafter"/>
</dbReference>
<evidence type="ECO:0000256" key="8">
    <source>
        <dbReference type="ARBA" id="ARBA00047450"/>
    </source>
</evidence>
<proteinExistence type="inferred from homology"/>
<dbReference type="EMBL" id="AFYH01048752">
    <property type="status" value="NOT_ANNOTATED_CDS"/>
    <property type="molecule type" value="Genomic_DNA"/>
</dbReference>
<dbReference type="EMBL" id="AFYH01048753">
    <property type="status" value="NOT_ANNOTATED_CDS"/>
    <property type="molecule type" value="Genomic_DNA"/>
</dbReference>
<keyword evidence="4" id="KW-0597">Phosphoprotein</keyword>
<dbReference type="InterPro" id="IPR036928">
    <property type="entry name" value="AS_sf"/>
</dbReference>
<comment type="catalytic activity">
    <reaction evidence="14">
        <text>1-O-methyl-(5Z,8Z,11Z,14Z)-eicosatetraenoate + H2O = methanol + (5Z,8Z,11Z,14Z)-eicosatetraenoate + H(+)</text>
        <dbReference type="Rhea" id="RHEA:63052"/>
        <dbReference type="ChEBI" id="CHEBI:15377"/>
        <dbReference type="ChEBI" id="CHEBI:15378"/>
        <dbReference type="ChEBI" id="CHEBI:17790"/>
        <dbReference type="ChEBI" id="CHEBI:32395"/>
        <dbReference type="ChEBI" id="CHEBI:78033"/>
    </reaction>
    <physiologicalReaction direction="left-to-right" evidence="14">
        <dbReference type="Rhea" id="RHEA:63053"/>
    </physiologicalReaction>
</comment>
<name>H3BCU2_LATCH</name>
<comment type="catalytic activity">
    <reaction evidence="22">
        <text>N-docosanoyl-taurine + H2O = docosanoate + taurine</text>
        <dbReference type="Rhea" id="RHEA:63156"/>
        <dbReference type="ChEBI" id="CHEBI:15377"/>
        <dbReference type="ChEBI" id="CHEBI:23858"/>
        <dbReference type="ChEBI" id="CHEBI:146196"/>
        <dbReference type="ChEBI" id="CHEBI:507393"/>
    </reaction>
    <physiologicalReaction direction="left-to-right" evidence="22">
        <dbReference type="Rhea" id="RHEA:63157"/>
    </physiologicalReaction>
</comment>
<evidence type="ECO:0000256" key="26">
    <source>
        <dbReference type="ARBA" id="ARBA00052458"/>
    </source>
</evidence>
<comment type="catalytic activity">
    <reaction evidence="20">
        <text>N-octadecanoyl ethanolamine + H2O = octadecanoate + ethanolamine</text>
        <dbReference type="Rhea" id="RHEA:63124"/>
        <dbReference type="ChEBI" id="CHEBI:15377"/>
        <dbReference type="ChEBI" id="CHEBI:25629"/>
        <dbReference type="ChEBI" id="CHEBI:57603"/>
        <dbReference type="ChEBI" id="CHEBI:85299"/>
    </reaction>
    <physiologicalReaction direction="left-to-right" evidence="20">
        <dbReference type="Rhea" id="RHEA:63125"/>
    </physiologicalReaction>
</comment>
<comment type="catalytic activity">
    <reaction evidence="23">
        <text>N-(9Z-octadecenoyl)-taurine + H2O = taurine + (9Z)-octadecenoate</text>
        <dbReference type="Rhea" id="RHEA:63148"/>
        <dbReference type="ChEBI" id="CHEBI:15377"/>
        <dbReference type="ChEBI" id="CHEBI:30823"/>
        <dbReference type="ChEBI" id="CHEBI:146191"/>
        <dbReference type="ChEBI" id="CHEBI:507393"/>
    </reaction>
    <physiologicalReaction direction="left-to-right" evidence="23">
        <dbReference type="Rhea" id="RHEA:63149"/>
    </physiologicalReaction>
</comment>
<evidence type="ECO:0000256" key="1">
    <source>
        <dbReference type="ARBA" id="ARBA00000208"/>
    </source>
</evidence>
<evidence type="ECO:0000256" key="12">
    <source>
        <dbReference type="ARBA" id="ARBA00050294"/>
    </source>
</evidence>
<comment type="catalytic activity">
    <reaction evidence="12">
        <text>N-(5Z,8Z,11Z,14Z-eicosatetraenoyl)-L-serine + H2O = (5Z,8Z,11Z,14Z)-eicosatetraenoate + L-serine</text>
        <dbReference type="Rhea" id="RHEA:64116"/>
        <dbReference type="ChEBI" id="CHEBI:15377"/>
        <dbReference type="ChEBI" id="CHEBI:32395"/>
        <dbReference type="ChEBI" id="CHEBI:33384"/>
        <dbReference type="ChEBI" id="CHEBI:149697"/>
    </reaction>
    <physiologicalReaction direction="left-to-right" evidence="12">
        <dbReference type="Rhea" id="RHEA:64117"/>
    </physiologicalReaction>
</comment>
<evidence type="ECO:0000259" key="39">
    <source>
        <dbReference type="Pfam" id="PF01425"/>
    </source>
</evidence>
<dbReference type="InterPro" id="IPR020556">
    <property type="entry name" value="Amidase_CS"/>
</dbReference>
<comment type="catalytic activity">
    <reaction evidence="18">
        <text>(11Z)-eicosenamide + H2O = (11Z)-eicosenoate + NH4(+)</text>
        <dbReference type="Rhea" id="RHEA:63120"/>
        <dbReference type="ChEBI" id="CHEBI:15377"/>
        <dbReference type="ChEBI" id="CHEBI:28938"/>
        <dbReference type="ChEBI" id="CHEBI:32426"/>
        <dbReference type="ChEBI" id="CHEBI:146167"/>
    </reaction>
    <physiologicalReaction direction="left-to-right" evidence="18">
        <dbReference type="Rhea" id="RHEA:63121"/>
    </physiologicalReaction>
</comment>
<keyword evidence="5" id="KW-0378">Hydrolase</keyword>
<evidence type="ECO:0000256" key="28">
    <source>
        <dbReference type="ARBA" id="ARBA00052514"/>
    </source>
</evidence>
<comment type="catalytic activity">
    <reaction evidence="13">
        <text>(11Z,14Z)-eicosadienamide + H2O = (11Z,14Z)-eicosadienoate + NH4(+)</text>
        <dbReference type="Rhea" id="RHEA:63004"/>
        <dbReference type="ChEBI" id="CHEBI:15377"/>
        <dbReference type="ChEBI" id="CHEBI:28938"/>
        <dbReference type="ChEBI" id="CHEBI:77220"/>
        <dbReference type="ChEBI" id="CHEBI:146165"/>
    </reaction>
    <physiologicalReaction direction="left-to-right" evidence="13">
        <dbReference type="Rhea" id="RHEA:63005"/>
    </physiologicalReaction>
</comment>
<dbReference type="OMA" id="LAWQEEL"/>
<sequence>QNPDVDARSILSLSLRNLSQKLREGALSPEAVLYTYMEKNSSLETTSFLLTGKWLPCVTLDSRAPACILYRAPLSLVELLEYRGHDSTAGLVQWLDQPAAEDSVIIQVFKKLGAIPFVKTNVPQSMMNYDCSNPTYGQTVNLLNPKKTPGGSSGGEGALIGGGGSVLGIGTDIGGSIRIPSSFCGICGLKPTGNRISVVGLATCTPGLKSLTFTAGPMAKDVDSLAFCMKALLCQDMFDLDPRVSPIPFKDEVCRPLGGGWYIESKQRIQLTVSVIGHLLPWKEFLPCVSMQLVHFPPPRMGYCLFELILKGVSADGGLTLLRNFKGDFMDPSLKTQLFPYMIPRALRSILSFILKPVTRWPRLAEGLYGVLCKNRSVGELWEHHHEVEIYCKNFISEWKKLNLDVLLCPCLTPAFTIGYPGKLIAAASYTALYNLLDFPAGIVPVTTVTQRDEEELKGHRGYFNDMLDSTLREAVEGGVGLPVSVQCVALPWQDELCLRFMREVEVLATQKPA</sequence>
<keyword evidence="6" id="KW-0442">Lipid degradation</keyword>
<reference evidence="40" key="2">
    <citation type="submission" date="2025-08" db="UniProtKB">
        <authorList>
            <consortium name="Ensembl"/>
        </authorList>
    </citation>
    <scope>IDENTIFICATION</scope>
</reference>
<evidence type="ECO:0000256" key="23">
    <source>
        <dbReference type="ARBA" id="ARBA00052289"/>
    </source>
</evidence>
<comment type="catalytic activity">
    <reaction evidence="21">
        <text>N-tetracosanoyl-taurine + H2O = tetracosanoate + taurine</text>
        <dbReference type="Rhea" id="RHEA:63140"/>
        <dbReference type="ChEBI" id="CHEBI:15377"/>
        <dbReference type="ChEBI" id="CHEBI:31014"/>
        <dbReference type="ChEBI" id="CHEBI:132049"/>
        <dbReference type="ChEBI" id="CHEBI:507393"/>
    </reaction>
    <physiologicalReaction direction="left-to-right" evidence="21">
        <dbReference type="Rhea" id="RHEA:63141"/>
    </physiologicalReaction>
</comment>
<evidence type="ECO:0000256" key="30">
    <source>
        <dbReference type="ARBA" id="ARBA00052709"/>
    </source>
</evidence>
<comment type="catalytic activity">
    <reaction evidence="10">
        <text>N-(9Z-octadecenoyl) ethanolamine + H2O = ethanolamine + (9Z)-octadecenoate</text>
        <dbReference type="Rhea" id="RHEA:45060"/>
        <dbReference type="ChEBI" id="CHEBI:15377"/>
        <dbReference type="ChEBI" id="CHEBI:30823"/>
        <dbReference type="ChEBI" id="CHEBI:57603"/>
        <dbReference type="ChEBI" id="CHEBI:71466"/>
    </reaction>
    <physiologicalReaction direction="left-to-right" evidence="10">
        <dbReference type="Rhea" id="RHEA:45061"/>
    </physiologicalReaction>
</comment>
<comment type="catalytic activity">
    <reaction evidence="17">
        <text>(5Z,8Z,11Z,14Z)-eicosatetraenamide + H2O = (5Z,8Z,11Z,14Z)-eicosatetraenoate + NH4(+)</text>
        <dbReference type="Rhea" id="RHEA:63016"/>
        <dbReference type="ChEBI" id="CHEBI:15377"/>
        <dbReference type="ChEBI" id="CHEBI:28938"/>
        <dbReference type="ChEBI" id="CHEBI:32395"/>
        <dbReference type="ChEBI" id="CHEBI:137830"/>
    </reaction>
    <physiologicalReaction direction="left-to-right" evidence="17">
        <dbReference type="Rhea" id="RHEA:63017"/>
    </physiologicalReaction>
</comment>
<evidence type="ECO:0000256" key="35">
    <source>
        <dbReference type="ARBA" id="ARBA00077111"/>
    </source>
</evidence>
<comment type="similarity">
    <text evidence="2">Belongs to the amidase family.</text>
</comment>
<comment type="catalytic activity">
    <reaction evidence="32">
        <text>(8Z,11Z,14Z)-eicosatrienamide + H2O = (8Z,11Z,14Z)-eicosatrienoate + NH4(+)</text>
        <dbReference type="Rhea" id="RHEA:62996"/>
        <dbReference type="ChEBI" id="CHEBI:15377"/>
        <dbReference type="ChEBI" id="CHEBI:28938"/>
        <dbReference type="ChEBI" id="CHEBI:71589"/>
        <dbReference type="ChEBI" id="CHEBI:146163"/>
    </reaction>
    <physiologicalReaction direction="left-to-right" evidence="32">
        <dbReference type="Rhea" id="RHEA:62997"/>
    </physiologicalReaction>
</comment>
<dbReference type="STRING" id="7897.ENSLACP00000019713"/>
<evidence type="ECO:0000256" key="33">
    <source>
        <dbReference type="ARBA" id="ARBA00052906"/>
    </source>
</evidence>
<dbReference type="EMBL" id="AFYH01048757">
    <property type="status" value="NOT_ANNOTATED_CDS"/>
    <property type="molecule type" value="Genomic_DNA"/>
</dbReference>
<organism evidence="40 41">
    <name type="scientific">Latimeria chalumnae</name>
    <name type="common">Coelacanth</name>
    <dbReference type="NCBI Taxonomy" id="7897"/>
    <lineage>
        <taxon>Eukaryota</taxon>
        <taxon>Metazoa</taxon>
        <taxon>Chordata</taxon>
        <taxon>Craniata</taxon>
        <taxon>Vertebrata</taxon>
        <taxon>Euteleostomi</taxon>
        <taxon>Coelacanthiformes</taxon>
        <taxon>Coelacanthidae</taxon>
        <taxon>Latimeria</taxon>
    </lineage>
</organism>
<comment type="catalytic activity">
    <reaction evidence="16">
        <text>N-(15Z-tetracosenoyl)-ethanolamine + H2O = (15Z)-tetracosenoate + ethanolamine</text>
        <dbReference type="Rhea" id="RHEA:63144"/>
        <dbReference type="ChEBI" id="CHEBI:15377"/>
        <dbReference type="ChEBI" id="CHEBI:32392"/>
        <dbReference type="ChEBI" id="CHEBI:57603"/>
        <dbReference type="ChEBI" id="CHEBI:146187"/>
    </reaction>
    <physiologicalReaction direction="left-to-right" evidence="16">
        <dbReference type="Rhea" id="RHEA:63145"/>
    </physiologicalReaction>
</comment>
<comment type="catalytic activity">
    <reaction evidence="24">
        <text>(9Z,12Z,15Z)-octadecatrienamide + H2O = (9Z,12Z,15Z)-octadecatrienoate + NH4(+)</text>
        <dbReference type="Rhea" id="RHEA:62976"/>
        <dbReference type="ChEBI" id="CHEBI:15377"/>
        <dbReference type="ChEBI" id="CHEBI:28938"/>
        <dbReference type="ChEBI" id="CHEBI:32387"/>
        <dbReference type="ChEBI" id="CHEBI:142684"/>
    </reaction>
    <physiologicalReaction direction="left-to-right" evidence="24">
        <dbReference type="Rhea" id="RHEA:62977"/>
    </physiologicalReaction>
</comment>
<dbReference type="Proteomes" id="UP000008672">
    <property type="component" value="Unassembled WGS sequence"/>
</dbReference>
<dbReference type="EMBL" id="AFYH01048755">
    <property type="status" value="NOT_ANNOTATED_CDS"/>
    <property type="molecule type" value="Genomic_DNA"/>
</dbReference>
<dbReference type="PIRSF" id="PIRSF001221">
    <property type="entry name" value="Amidase_fungi"/>
    <property type="match status" value="1"/>
</dbReference>
<comment type="catalytic activity">
    <reaction evidence="1">
        <text>(9Z)-octadecenamide + H2O = (9Z)-octadecenoate + NH4(+)</text>
        <dbReference type="Rhea" id="RHEA:26506"/>
        <dbReference type="ChEBI" id="CHEBI:15377"/>
        <dbReference type="ChEBI" id="CHEBI:28938"/>
        <dbReference type="ChEBI" id="CHEBI:30823"/>
        <dbReference type="ChEBI" id="CHEBI:116314"/>
        <dbReference type="EC" id="3.5.1.99"/>
    </reaction>
    <physiologicalReaction direction="left-to-right" evidence="1">
        <dbReference type="Rhea" id="RHEA:26507"/>
    </physiologicalReaction>
</comment>
<reference evidence="40" key="3">
    <citation type="submission" date="2025-09" db="UniProtKB">
        <authorList>
            <consortium name="Ensembl"/>
        </authorList>
    </citation>
    <scope>IDENTIFICATION</scope>
</reference>
<protein>
    <recommendedName>
        <fullName evidence="34">Fatty-acid amide hydrolase 1</fullName>
        <ecNumber evidence="3">3.5.1.99</ecNumber>
    </recommendedName>
    <alternativeName>
        <fullName evidence="37">Anandamide amidohydrolase 1</fullName>
    </alternativeName>
    <alternativeName>
        <fullName evidence="35">Fatty acid ester hydrolase</fullName>
    </alternativeName>
    <alternativeName>
        <fullName evidence="36">Oleamide hydrolase 1</fullName>
    </alternativeName>
</protein>
<evidence type="ECO:0000256" key="11">
    <source>
        <dbReference type="ARBA" id="ARBA00048606"/>
    </source>
</evidence>
<evidence type="ECO:0000256" key="36">
    <source>
        <dbReference type="ARBA" id="ARBA00077157"/>
    </source>
</evidence>
<dbReference type="GO" id="GO:0004040">
    <property type="term" value="F:amidase activity"/>
    <property type="evidence" value="ECO:0007669"/>
    <property type="project" value="TreeGrafter"/>
</dbReference>
<dbReference type="PANTHER" id="PTHR45847:SF6">
    <property type="entry name" value="FATTY ACID AMIDE HYDROLASE"/>
    <property type="match status" value="1"/>
</dbReference>
<dbReference type="GO" id="GO:0017064">
    <property type="term" value="F:fatty acid amide hydrolase activity"/>
    <property type="evidence" value="ECO:0007669"/>
    <property type="project" value="UniProtKB-EC"/>
</dbReference>
<evidence type="ECO:0000313" key="41">
    <source>
        <dbReference type="Proteomes" id="UP000008672"/>
    </source>
</evidence>
<comment type="catalytic activity">
    <reaction evidence="25">
        <text>(9Z,12Z)-octadecadienamide + H2O = (9Z,12Z)-octadecadienoate + NH4(+)</text>
        <dbReference type="Rhea" id="RHEA:63020"/>
        <dbReference type="ChEBI" id="CHEBI:15377"/>
        <dbReference type="ChEBI" id="CHEBI:28938"/>
        <dbReference type="ChEBI" id="CHEBI:30245"/>
        <dbReference type="ChEBI" id="CHEBI:82984"/>
    </reaction>
    <physiologicalReaction direction="left-to-right" evidence="25">
        <dbReference type="Rhea" id="RHEA:63021"/>
    </physiologicalReaction>
</comment>
<evidence type="ECO:0000256" key="38">
    <source>
        <dbReference type="PIRSR" id="PIRSR001221-2"/>
    </source>
</evidence>
<comment type="catalytic activity">
    <reaction evidence="11">
        <text>N-(5Z,8Z,11Z,14Z-eicosatetraenoyl)-ethanolamine + H2O = ethanolamine + (5Z,8Z,11Z,14Z)-eicosatetraenoate</text>
        <dbReference type="Rhea" id="RHEA:26136"/>
        <dbReference type="ChEBI" id="CHEBI:2700"/>
        <dbReference type="ChEBI" id="CHEBI:15377"/>
        <dbReference type="ChEBI" id="CHEBI:32395"/>
        <dbReference type="ChEBI" id="CHEBI:57603"/>
        <dbReference type="EC" id="3.5.1.99"/>
    </reaction>
    <physiologicalReaction direction="left-to-right" evidence="11">
        <dbReference type="Rhea" id="RHEA:26137"/>
    </physiologicalReaction>
</comment>
<evidence type="ECO:0000256" key="9">
    <source>
        <dbReference type="ARBA" id="ARBA00047476"/>
    </source>
</evidence>
<comment type="catalytic activity">
    <reaction evidence="26">
        <text>N-docosanoyl-ethanolamine + H2O = docosanoate + ethanolamine</text>
        <dbReference type="Rhea" id="RHEA:63128"/>
        <dbReference type="ChEBI" id="CHEBI:15377"/>
        <dbReference type="ChEBI" id="CHEBI:23858"/>
        <dbReference type="ChEBI" id="CHEBI:57603"/>
        <dbReference type="ChEBI" id="CHEBI:146186"/>
    </reaction>
    <physiologicalReaction direction="left-to-right" evidence="26">
        <dbReference type="Rhea" id="RHEA:63129"/>
    </physiologicalReaction>
</comment>
<feature type="binding site" evidence="38">
    <location>
        <position position="126"/>
    </location>
    <ligand>
        <name>substrate</name>
    </ligand>
</feature>
<evidence type="ECO:0000256" key="6">
    <source>
        <dbReference type="ARBA" id="ARBA00022963"/>
    </source>
</evidence>
<evidence type="ECO:0000256" key="32">
    <source>
        <dbReference type="ARBA" id="ARBA00052857"/>
    </source>
</evidence>
<dbReference type="AlphaFoldDB" id="H3BCU2"/>
<evidence type="ECO:0000256" key="34">
    <source>
        <dbReference type="ARBA" id="ARBA00073178"/>
    </source>
</evidence>
<evidence type="ECO:0000256" key="3">
    <source>
        <dbReference type="ARBA" id="ARBA00012112"/>
    </source>
</evidence>
<dbReference type="SUPFAM" id="SSF75304">
    <property type="entry name" value="Amidase signature (AS) enzymes"/>
    <property type="match status" value="1"/>
</dbReference>
<dbReference type="Pfam" id="PF01425">
    <property type="entry name" value="Amidase"/>
    <property type="match status" value="1"/>
</dbReference>
<comment type="catalytic activity">
    <reaction evidence="29">
        <text>N-tricosanoyl-taurine + H2O = tricosanoate + taurine</text>
        <dbReference type="Rhea" id="RHEA:63164"/>
        <dbReference type="ChEBI" id="CHEBI:15377"/>
        <dbReference type="ChEBI" id="CHEBI:79007"/>
        <dbReference type="ChEBI" id="CHEBI:146197"/>
        <dbReference type="ChEBI" id="CHEBI:507393"/>
    </reaction>
    <physiologicalReaction direction="left-to-right" evidence="29">
        <dbReference type="Rhea" id="RHEA:63165"/>
    </physiologicalReaction>
</comment>
<dbReference type="FunFam" id="3.90.1300.10:FF:000001">
    <property type="entry name" value="Fatty-acid amide hydrolase 1"/>
    <property type="match status" value="1"/>
</dbReference>
<dbReference type="GeneTree" id="ENSGT00940000163316"/>
<comment type="catalytic activity">
    <reaction evidence="30">
        <text>N-(5Z,8Z,11Z,14Z)-eicosatetraenoyl-glycine + H2O = (5Z,8Z,11Z,14Z)-eicosatetraenoate + glycine</text>
        <dbReference type="Rhea" id="RHEA:64108"/>
        <dbReference type="ChEBI" id="CHEBI:15377"/>
        <dbReference type="ChEBI" id="CHEBI:32395"/>
        <dbReference type="ChEBI" id="CHEBI:57305"/>
        <dbReference type="ChEBI" id="CHEBI:59002"/>
    </reaction>
    <physiologicalReaction direction="left-to-right" evidence="30">
        <dbReference type="Rhea" id="RHEA:64109"/>
    </physiologicalReaction>
</comment>
<evidence type="ECO:0000256" key="29">
    <source>
        <dbReference type="ARBA" id="ARBA00052634"/>
    </source>
</evidence>
<dbReference type="PROSITE" id="PS00571">
    <property type="entry name" value="AMIDASES"/>
    <property type="match status" value="1"/>
</dbReference>
<keyword evidence="41" id="KW-1185">Reference proteome</keyword>
<evidence type="ECO:0000256" key="21">
    <source>
        <dbReference type="ARBA" id="ARBA00051492"/>
    </source>
</evidence>
<accession>H3BCU2</accession>
<evidence type="ECO:0000256" key="27">
    <source>
        <dbReference type="ARBA" id="ARBA00052512"/>
    </source>
</evidence>
<evidence type="ECO:0000256" key="15">
    <source>
        <dbReference type="ARBA" id="ARBA00050766"/>
    </source>
</evidence>
<dbReference type="InterPro" id="IPR052096">
    <property type="entry name" value="Endocannabinoid_amidase"/>
</dbReference>
<dbReference type="EMBL" id="AFYH01048758">
    <property type="status" value="NOT_ANNOTATED_CDS"/>
    <property type="molecule type" value="Genomic_DNA"/>
</dbReference>
<reference evidence="41" key="1">
    <citation type="submission" date="2011-08" db="EMBL/GenBank/DDBJ databases">
        <title>The draft genome of Latimeria chalumnae.</title>
        <authorList>
            <person name="Di Palma F."/>
            <person name="Alfoldi J."/>
            <person name="Johnson J."/>
            <person name="Berlin A."/>
            <person name="Gnerre S."/>
            <person name="Jaffe D."/>
            <person name="MacCallum I."/>
            <person name="Young S."/>
            <person name="Walker B.J."/>
            <person name="Lander E."/>
            <person name="Lindblad-Toh K."/>
        </authorList>
    </citation>
    <scope>NUCLEOTIDE SEQUENCE [LARGE SCALE GENOMIC DNA]</scope>
    <source>
        <strain evidence="41">Wild caught</strain>
    </source>
</reference>
<comment type="catalytic activity">
    <reaction evidence="27">
        <text>(6Z)-octadecenamide + H2O = (6Z)-octadecenoate + NH4(+)</text>
        <dbReference type="Rhea" id="RHEA:63008"/>
        <dbReference type="ChEBI" id="CHEBI:15377"/>
        <dbReference type="ChEBI" id="CHEBI:28938"/>
        <dbReference type="ChEBI" id="CHEBI:32375"/>
        <dbReference type="ChEBI" id="CHEBI:146168"/>
    </reaction>
    <physiologicalReaction direction="left-to-right" evidence="27">
        <dbReference type="Rhea" id="RHEA:63009"/>
    </physiologicalReaction>
</comment>
<keyword evidence="7" id="KW-0443">Lipid metabolism</keyword>
<evidence type="ECO:0000256" key="37">
    <source>
        <dbReference type="ARBA" id="ARBA00077216"/>
    </source>
</evidence>
<dbReference type="EMBL" id="AFYH01048754">
    <property type="status" value="NOT_ANNOTATED_CDS"/>
    <property type="molecule type" value="Genomic_DNA"/>
</dbReference>
<evidence type="ECO:0000256" key="13">
    <source>
        <dbReference type="ARBA" id="ARBA00050403"/>
    </source>
</evidence>
<evidence type="ECO:0000256" key="2">
    <source>
        <dbReference type="ARBA" id="ARBA00009199"/>
    </source>
</evidence>
<feature type="binding site" evidence="38">
    <location>
        <begin position="173"/>
        <end position="176"/>
    </location>
    <ligand>
        <name>substrate</name>
    </ligand>
</feature>
<dbReference type="PANTHER" id="PTHR45847">
    <property type="entry name" value="FATTY ACID AMIDE HYDROLASE"/>
    <property type="match status" value="1"/>
</dbReference>
<evidence type="ECO:0000256" key="16">
    <source>
        <dbReference type="ARBA" id="ARBA00050992"/>
    </source>
</evidence>
<comment type="catalytic activity">
    <reaction evidence="31">
        <text>(11Z,14Z,17Z)-eicosatrienamide + H2O = (11Z,14Z,17Z)-eicosatrienoate + NH4(+)</text>
        <dbReference type="Rhea" id="RHEA:63000"/>
        <dbReference type="ChEBI" id="CHEBI:15377"/>
        <dbReference type="ChEBI" id="CHEBI:28938"/>
        <dbReference type="ChEBI" id="CHEBI:77223"/>
        <dbReference type="ChEBI" id="CHEBI:146164"/>
    </reaction>
    <physiologicalReaction direction="left-to-right" evidence="31">
        <dbReference type="Rhea" id="RHEA:63001"/>
    </physiologicalReaction>
</comment>
<comment type="catalytic activity">
    <reaction evidence="8">
        <text>(9Z)-octadecenoate + glycine = N-(9Z-octadecenoyl)glycine + H2O</text>
        <dbReference type="Rhea" id="RHEA:51316"/>
        <dbReference type="ChEBI" id="CHEBI:15377"/>
        <dbReference type="ChEBI" id="CHEBI:30823"/>
        <dbReference type="ChEBI" id="CHEBI:57305"/>
        <dbReference type="ChEBI" id="CHEBI:133992"/>
    </reaction>
    <physiologicalReaction direction="right-to-left" evidence="8">
        <dbReference type="Rhea" id="RHEA:51318"/>
    </physiologicalReaction>
</comment>
<dbReference type="InParanoid" id="H3BCU2"/>
<dbReference type="EMBL" id="AFYH01048761">
    <property type="status" value="NOT_ANNOTATED_CDS"/>
    <property type="molecule type" value="Genomic_DNA"/>
</dbReference>
<comment type="catalytic activity">
    <reaction evidence="28">
        <text>N-(15Z-tetracosenoyl)-taurine + H2O = (15Z)-tetracosenoate + taurine</text>
        <dbReference type="Rhea" id="RHEA:63160"/>
        <dbReference type="ChEBI" id="CHEBI:15377"/>
        <dbReference type="ChEBI" id="CHEBI:32392"/>
        <dbReference type="ChEBI" id="CHEBI:146198"/>
        <dbReference type="ChEBI" id="CHEBI:507393"/>
    </reaction>
    <physiologicalReaction direction="left-to-right" evidence="28">
        <dbReference type="Rhea" id="RHEA:63161"/>
    </physiologicalReaction>
</comment>
<comment type="catalytic activity">
    <reaction evidence="9">
        <text>2-(5Z,8Z,11Z,14Z-eicosatetraenoyl)-glycerol + H2O = glycerol + (5Z,8Z,11Z,14Z)-eicosatetraenoate + H(+)</text>
        <dbReference type="Rhea" id="RHEA:26132"/>
        <dbReference type="ChEBI" id="CHEBI:15377"/>
        <dbReference type="ChEBI" id="CHEBI:15378"/>
        <dbReference type="ChEBI" id="CHEBI:17754"/>
        <dbReference type="ChEBI" id="CHEBI:32395"/>
        <dbReference type="ChEBI" id="CHEBI:52392"/>
    </reaction>
    <physiologicalReaction direction="left-to-right" evidence="9">
        <dbReference type="Rhea" id="RHEA:26133"/>
    </physiologicalReaction>
</comment>
<evidence type="ECO:0000256" key="20">
    <source>
        <dbReference type="ARBA" id="ARBA00051454"/>
    </source>
</evidence>
<comment type="catalytic activity">
    <reaction evidence="15">
        <text>tetradecamide + H2O = tetradecanoate + NH4(+)</text>
        <dbReference type="Rhea" id="RHEA:62992"/>
        <dbReference type="ChEBI" id="CHEBI:15377"/>
        <dbReference type="ChEBI" id="CHEBI:28938"/>
        <dbReference type="ChEBI" id="CHEBI:30807"/>
        <dbReference type="ChEBI" id="CHEBI:137125"/>
    </reaction>
    <physiologicalReaction direction="left-to-right" evidence="15">
        <dbReference type="Rhea" id="RHEA:62993"/>
    </physiologicalReaction>
</comment>
<evidence type="ECO:0000256" key="5">
    <source>
        <dbReference type="ARBA" id="ARBA00022801"/>
    </source>
</evidence>
<feature type="binding site" evidence="38">
    <location>
        <position position="152"/>
    </location>
    <ligand>
        <name>substrate</name>
    </ligand>
</feature>
<evidence type="ECO:0000256" key="24">
    <source>
        <dbReference type="ARBA" id="ARBA00052337"/>
    </source>
</evidence>
<evidence type="ECO:0000256" key="25">
    <source>
        <dbReference type="ARBA" id="ARBA00052426"/>
    </source>
</evidence>
<comment type="catalytic activity">
    <reaction evidence="19">
        <text>N-(9Z-hexadecenoyl) ethanolamine + H2O = (9Z)-hexadecenoate + ethanolamine</text>
        <dbReference type="Rhea" id="RHEA:35563"/>
        <dbReference type="ChEBI" id="CHEBI:15377"/>
        <dbReference type="ChEBI" id="CHEBI:32372"/>
        <dbReference type="ChEBI" id="CHEBI:57603"/>
        <dbReference type="ChEBI" id="CHEBI:71465"/>
    </reaction>
    <physiologicalReaction direction="left-to-right" evidence="19">
        <dbReference type="Rhea" id="RHEA:35564"/>
    </physiologicalReaction>
</comment>
<feature type="domain" description="Amidase" evidence="39">
    <location>
        <begin position="68"/>
        <end position="499"/>
    </location>
</feature>
<dbReference type="EMBL" id="AFYH01048760">
    <property type="status" value="NOT_ANNOTATED_CDS"/>
    <property type="molecule type" value="Genomic_DNA"/>
</dbReference>
<evidence type="ECO:0000256" key="7">
    <source>
        <dbReference type="ARBA" id="ARBA00023098"/>
    </source>
</evidence>
<evidence type="ECO:0000256" key="4">
    <source>
        <dbReference type="ARBA" id="ARBA00022553"/>
    </source>
</evidence>
<evidence type="ECO:0000256" key="14">
    <source>
        <dbReference type="ARBA" id="ARBA00050481"/>
    </source>
</evidence>